<reference evidence="2 3" key="1">
    <citation type="submission" date="2017-11" db="EMBL/GenBank/DDBJ databases">
        <title>The genome of Rhizophagus clarus HR1 reveals common genetic basis of auxotrophy among arbuscular mycorrhizal fungi.</title>
        <authorList>
            <person name="Kobayashi Y."/>
        </authorList>
    </citation>
    <scope>NUCLEOTIDE SEQUENCE [LARGE SCALE GENOMIC DNA]</scope>
    <source>
        <strain evidence="2 3">HR1</strain>
    </source>
</reference>
<name>A0A2Z6S256_9GLOM</name>
<accession>A0A2Z6S256</accession>
<feature type="compositionally biased region" description="Basic and acidic residues" evidence="1">
    <location>
        <begin position="192"/>
        <end position="205"/>
    </location>
</feature>
<evidence type="ECO:0000256" key="1">
    <source>
        <dbReference type="SAM" id="MobiDB-lite"/>
    </source>
</evidence>
<feature type="compositionally biased region" description="Low complexity" evidence="1">
    <location>
        <begin position="209"/>
        <end position="221"/>
    </location>
</feature>
<evidence type="ECO:0000313" key="3">
    <source>
        <dbReference type="Proteomes" id="UP000247702"/>
    </source>
</evidence>
<dbReference type="EMBL" id="BEXD01003853">
    <property type="protein sequence ID" value="GBC02822.1"/>
    <property type="molecule type" value="Genomic_DNA"/>
</dbReference>
<comment type="caution">
    <text evidence="2">The sequence shown here is derived from an EMBL/GenBank/DDBJ whole genome shotgun (WGS) entry which is preliminary data.</text>
</comment>
<feature type="region of interest" description="Disordered" evidence="1">
    <location>
        <begin position="188"/>
        <end position="242"/>
    </location>
</feature>
<dbReference type="Proteomes" id="UP000247702">
    <property type="component" value="Unassembled WGS sequence"/>
</dbReference>
<gene>
    <name evidence="2" type="ORF">RclHR1_04840005</name>
</gene>
<evidence type="ECO:0000313" key="2">
    <source>
        <dbReference type="EMBL" id="GBC02822.1"/>
    </source>
</evidence>
<keyword evidence="3" id="KW-1185">Reference proteome</keyword>
<sequence length="258" mass="30172">MVAMNTYRQAAEKIITGLSATEANEAHVRHITVYDIPVEWTQEEILQALNSWGNPIKCSTKKQRKFQTVWVKIILNDETRAHFDGGLWMYTLNDLPIRWFPGDWLLKERKNRERFCLVWKNCPESQHTQRLVTRNLQSEFLAKYSVKAYKAIKTPKGERQLIAFFERHSDMLFALRTSFDINNITYTWSRSDPPRQNKPRSDHQKQRNRGSSSNKMSSSNRPKGQNQNKTSKKKHKSNGSTDVFNTLVDLLKKLVSDN</sequence>
<proteinExistence type="predicted"/>
<protein>
    <submittedName>
        <fullName evidence="2">Uncharacterized protein</fullName>
    </submittedName>
</protein>
<organism evidence="2 3">
    <name type="scientific">Rhizophagus clarus</name>
    <dbReference type="NCBI Taxonomy" id="94130"/>
    <lineage>
        <taxon>Eukaryota</taxon>
        <taxon>Fungi</taxon>
        <taxon>Fungi incertae sedis</taxon>
        <taxon>Mucoromycota</taxon>
        <taxon>Glomeromycotina</taxon>
        <taxon>Glomeromycetes</taxon>
        <taxon>Glomerales</taxon>
        <taxon>Glomeraceae</taxon>
        <taxon>Rhizophagus</taxon>
    </lineage>
</organism>
<dbReference type="AlphaFoldDB" id="A0A2Z6S256"/>